<dbReference type="OrthoDB" id="10014409at2759"/>
<comment type="caution">
    <text evidence="2">The sequence shown here is derived from an EMBL/GenBank/DDBJ whole genome shotgun (WGS) entry which is preliminary data.</text>
</comment>
<accession>A0A3M7RDF4</accession>
<evidence type="ECO:0000259" key="1">
    <source>
        <dbReference type="PROSITE" id="PS50878"/>
    </source>
</evidence>
<dbReference type="Proteomes" id="UP000276133">
    <property type="component" value="Unassembled WGS sequence"/>
</dbReference>
<gene>
    <name evidence="2" type="ORF">BpHYR1_011843</name>
</gene>
<keyword evidence="3" id="KW-1185">Reference proteome</keyword>
<dbReference type="SUPFAM" id="SSF56672">
    <property type="entry name" value="DNA/RNA polymerases"/>
    <property type="match status" value="1"/>
</dbReference>
<name>A0A3M7RDF4_BRAPC</name>
<dbReference type="InterPro" id="IPR043502">
    <property type="entry name" value="DNA/RNA_pol_sf"/>
</dbReference>
<dbReference type="Pfam" id="PF00078">
    <property type="entry name" value="RVT_1"/>
    <property type="match status" value="1"/>
</dbReference>
<dbReference type="PANTHER" id="PTHR47027:SF20">
    <property type="entry name" value="REVERSE TRANSCRIPTASE-LIKE PROTEIN WITH RNA-DIRECTED DNA POLYMERASE DOMAIN"/>
    <property type="match status" value="1"/>
</dbReference>
<dbReference type="EMBL" id="REGN01003644">
    <property type="protein sequence ID" value="RNA21537.1"/>
    <property type="molecule type" value="Genomic_DNA"/>
</dbReference>
<keyword evidence="2" id="KW-0808">Transferase</keyword>
<feature type="domain" description="Reverse transcriptase" evidence="1">
    <location>
        <begin position="1"/>
        <end position="142"/>
    </location>
</feature>
<protein>
    <submittedName>
        <fullName evidence="2">RNA-directed DNA polymerase from mobile element jockey-like</fullName>
    </submittedName>
</protein>
<sequence length="192" mass="21963">MFKRMYAIWRIIKIGEEKSNPFRITEGVKQRGILSPYLFNFFIDQMLSECTDLKVGAKIGEINLSILAYCDDIVLLSPSEKHIKILLRTCEEYAKDWKIEFNASKSASMLFEKKSTGLKTDFKLNGSIIPKVQSLIYLGLPIGNQKSINDFLENKMKKVEKSFYSLNIVGCKPKLMKPETIAFFQSTKIGVN</sequence>
<evidence type="ECO:0000313" key="2">
    <source>
        <dbReference type="EMBL" id="RNA21537.1"/>
    </source>
</evidence>
<dbReference type="PANTHER" id="PTHR47027">
    <property type="entry name" value="REVERSE TRANSCRIPTASE DOMAIN-CONTAINING PROTEIN"/>
    <property type="match status" value="1"/>
</dbReference>
<reference evidence="2 3" key="1">
    <citation type="journal article" date="2018" name="Sci. Rep.">
        <title>Genomic signatures of local adaptation to the degree of environmental predictability in rotifers.</title>
        <authorList>
            <person name="Franch-Gras L."/>
            <person name="Hahn C."/>
            <person name="Garcia-Roger E.M."/>
            <person name="Carmona M.J."/>
            <person name="Serra M."/>
            <person name="Gomez A."/>
        </authorList>
    </citation>
    <scope>NUCLEOTIDE SEQUENCE [LARGE SCALE GENOMIC DNA]</scope>
    <source>
        <strain evidence="2">HYR1</strain>
    </source>
</reference>
<keyword evidence="2" id="KW-0548">Nucleotidyltransferase</keyword>
<evidence type="ECO:0000313" key="3">
    <source>
        <dbReference type="Proteomes" id="UP000276133"/>
    </source>
</evidence>
<dbReference type="InterPro" id="IPR000477">
    <property type="entry name" value="RT_dom"/>
</dbReference>
<dbReference type="Gene3D" id="3.30.70.270">
    <property type="match status" value="1"/>
</dbReference>
<dbReference type="GO" id="GO:0003964">
    <property type="term" value="F:RNA-directed DNA polymerase activity"/>
    <property type="evidence" value="ECO:0007669"/>
    <property type="project" value="UniProtKB-KW"/>
</dbReference>
<dbReference type="InterPro" id="IPR043128">
    <property type="entry name" value="Rev_trsase/Diguanyl_cyclase"/>
</dbReference>
<dbReference type="AlphaFoldDB" id="A0A3M7RDF4"/>
<keyword evidence="2" id="KW-0695">RNA-directed DNA polymerase</keyword>
<dbReference type="PROSITE" id="PS50878">
    <property type="entry name" value="RT_POL"/>
    <property type="match status" value="1"/>
</dbReference>
<organism evidence="2 3">
    <name type="scientific">Brachionus plicatilis</name>
    <name type="common">Marine rotifer</name>
    <name type="synonym">Brachionus muelleri</name>
    <dbReference type="NCBI Taxonomy" id="10195"/>
    <lineage>
        <taxon>Eukaryota</taxon>
        <taxon>Metazoa</taxon>
        <taxon>Spiralia</taxon>
        <taxon>Gnathifera</taxon>
        <taxon>Rotifera</taxon>
        <taxon>Eurotatoria</taxon>
        <taxon>Monogononta</taxon>
        <taxon>Pseudotrocha</taxon>
        <taxon>Ploima</taxon>
        <taxon>Brachionidae</taxon>
        <taxon>Brachionus</taxon>
    </lineage>
</organism>
<proteinExistence type="predicted"/>